<organism evidence="8 9">
    <name type="scientific">Cohnella cellulosilytica</name>
    <dbReference type="NCBI Taxonomy" id="986710"/>
    <lineage>
        <taxon>Bacteria</taxon>
        <taxon>Bacillati</taxon>
        <taxon>Bacillota</taxon>
        <taxon>Bacilli</taxon>
        <taxon>Bacillales</taxon>
        <taxon>Paenibacillaceae</taxon>
        <taxon>Cohnella</taxon>
    </lineage>
</organism>
<reference evidence="9" key="1">
    <citation type="journal article" date="2019" name="Int. J. Syst. Evol. Microbiol.">
        <title>The Global Catalogue of Microorganisms (GCM) 10K type strain sequencing project: providing services to taxonomists for standard genome sequencing and annotation.</title>
        <authorList>
            <consortium name="The Broad Institute Genomics Platform"/>
            <consortium name="The Broad Institute Genome Sequencing Center for Infectious Disease"/>
            <person name="Wu L."/>
            <person name="Ma J."/>
        </authorList>
    </citation>
    <scope>NUCLEOTIDE SEQUENCE [LARGE SCALE GENOMIC DNA]</scope>
    <source>
        <strain evidence="9">KCTC 12907</strain>
    </source>
</reference>
<feature type="compositionally biased region" description="Basic and acidic residues" evidence="5">
    <location>
        <begin position="175"/>
        <end position="191"/>
    </location>
</feature>
<comment type="caution">
    <text evidence="8">The sequence shown here is derived from an EMBL/GenBank/DDBJ whole genome shotgun (WGS) entry which is preliminary data.</text>
</comment>
<name>A0ABW2FKI0_9BACL</name>
<dbReference type="InterPro" id="IPR018060">
    <property type="entry name" value="HTH_AraC"/>
</dbReference>
<dbReference type="Pfam" id="PF00072">
    <property type="entry name" value="Response_reg"/>
    <property type="match status" value="1"/>
</dbReference>
<dbReference type="Pfam" id="PF12833">
    <property type="entry name" value="HTH_18"/>
    <property type="match status" value="1"/>
</dbReference>
<feature type="region of interest" description="Disordered" evidence="5">
    <location>
        <begin position="174"/>
        <end position="217"/>
    </location>
</feature>
<dbReference type="SUPFAM" id="SSF46689">
    <property type="entry name" value="Homeodomain-like"/>
    <property type="match status" value="2"/>
</dbReference>
<dbReference type="PROSITE" id="PS50110">
    <property type="entry name" value="RESPONSE_REGULATORY"/>
    <property type="match status" value="1"/>
</dbReference>
<sequence>MLKVMVVDDDYLVRQGIIRVMPWERYGMEVTCEASNGEEALETMAATGVDLLVTDLAMPGMSGLELIKRVKERYPHVHMVVLTFHHEFELVKDALRLGVLDYITKVELEDDRLASILERIADRIRSLPPGPSAGAERDAEGRLEEDEVYASFRVRGQERRWNVAETAEAAAEDGINGRDGTKGMDSAKDRASGGVRAEGISGADGRDGAKAPDAAAFRGSRHPLDGAVVKLRGVSGMAKPELLQKLQLRGENELFYGAEDGARQYEWPIALLMEEPAASREEIVQLGLGWSGLSWMTDADEFARLAARTAALKLPAAQLEQMMYVATEEWVKVCDPQLLRFDEPDRPQTWREWLARLRDIRANATAQANREAYSPAIVASIFKAADYVKQHRNEDLQLPDIARKVNMSRSYFSKCFRDITGRTFQEYVRDCRIERAGQLLRHTSKPVSWIASESGYPNERYFSKVFRETTGELPRDYRRKHLKSHN</sequence>
<feature type="modified residue" description="4-aspartylphosphate" evidence="4">
    <location>
        <position position="55"/>
    </location>
</feature>
<evidence type="ECO:0000256" key="4">
    <source>
        <dbReference type="PROSITE-ProRule" id="PRU00169"/>
    </source>
</evidence>
<dbReference type="Gene3D" id="1.10.10.60">
    <property type="entry name" value="Homeodomain-like"/>
    <property type="match status" value="2"/>
</dbReference>
<evidence type="ECO:0000256" key="3">
    <source>
        <dbReference type="ARBA" id="ARBA00023163"/>
    </source>
</evidence>
<dbReference type="Gene3D" id="3.40.50.2300">
    <property type="match status" value="1"/>
</dbReference>
<dbReference type="EMBL" id="JBHTAI010000021">
    <property type="protein sequence ID" value="MFC7152278.1"/>
    <property type="molecule type" value="Genomic_DNA"/>
</dbReference>
<dbReference type="InterPro" id="IPR011006">
    <property type="entry name" value="CheY-like_superfamily"/>
</dbReference>
<dbReference type="SUPFAM" id="SSF52172">
    <property type="entry name" value="CheY-like"/>
    <property type="match status" value="1"/>
</dbReference>
<gene>
    <name evidence="8" type="ORF">ACFQMJ_27405</name>
</gene>
<dbReference type="SMART" id="SM00342">
    <property type="entry name" value="HTH_ARAC"/>
    <property type="match status" value="1"/>
</dbReference>
<dbReference type="InterPro" id="IPR001789">
    <property type="entry name" value="Sig_transdc_resp-reg_receiver"/>
</dbReference>
<evidence type="ECO:0000259" key="6">
    <source>
        <dbReference type="PROSITE" id="PS01124"/>
    </source>
</evidence>
<feature type="domain" description="Response regulatory" evidence="7">
    <location>
        <begin position="3"/>
        <end position="120"/>
    </location>
</feature>
<dbReference type="CDD" id="cd17536">
    <property type="entry name" value="REC_YesN-like"/>
    <property type="match status" value="1"/>
</dbReference>
<keyword evidence="3" id="KW-0804">Transcription</keyword>
<dbReference type="PROSITE" id="PS01124">
    <property type="entry name" value="HTH_ARAC_FAMILY_2"/>
    <property type="match status" value="1"/>
</dbReference>
<evidence type="ECO:0000256" key="5">
    <source>
        <dbReference type="SAM" id="MobiDB-lite"/>
    </source>
</evidence>
<evidence type="ECO:0000256" key="1">
    <source>
        <dbReference type="ARBA" id="ARBA00023015"/>
    </source>
</evidence>
<keyword evidence="9" id="KW-1185">Reference proteome</keyword>
<dbReference type="RefSeq" id="WP_378044462.1">
    <property type="nucleotide sequence ID" value="NZ_JBHMDN010000004.1"/>
</dbReference>
<dbReference type="PANTHER" id="PTHR43280:SF28">
    <property type="entry name" value="HTH-TYPE TRANSCRIPTIONAL ACTIVATOR RHAS"/>
    <property type="match status" value="1"/>
</dbReference>
<proteinExistence type="predicted"/>
<feature type="domain" description="HTH araC/xylS-type" evidence="6">
    <location>
        <begin position="382"/>
        <end position="480"/>
    </location>
</feature>
<dbReference type="InterPro" id="IPR009057">
    <property type="entry name" value="Homeodomain-like_sf"/>
</dbReference>
<dbReference type="Proteomes" id="UP001596378">
    <property type="component" value="Unassembled WGS sequence"/>
</dbReference>
<evidence type="ECO:0000313" key="8">
    <source>
        <dbReference type="EMBL" id="MFC7152278.1"/>
    </source>
</evidence>
<evidence type="ECO:0000313" key="9">
    <source>
        <dbReference type="Proteomes" id="UP001596378"/>
    </source>
</evidence>
<dbReference type="PANTHER" id="PTHR43280">
    <property type="entry name" value="ARAC-FAMILY TRANSCRIPTIONAL REGULATOR"/>
    <property type="match status" value="1"/>
</dbReference>
<keyword evidence="4" id="KW-0597">Phosphoprotein</keyword>
<protein>
    <submittedName>
        <fullName evidence="8">Response regulator</fullName>
    </submittedName>
</protein>
<dbReference type="SMART" id="SM00448">
    <property type="entry name" value="REC"/>
    <property type="match status" value="1"/>
</dbReference>
<keyword evidence="2" id="KW-0238">DNA-binding</keyword>
<accession>A0ABW2FKI0</accession>
<evidence type="ECO:0000256" key="2">
    <source>
        <dbReference type="ARBA" id="ARBA00023125"/>
    </source>
</evidence>
<keyword evidence="1" id="KW-0805">Transcription regulation</keyword>
<evidence type="ECO:0000259" key="7">
    <source>
        <dbReference type="PROSITE" id="PS50110"/>
    </source>
</evidence>